<name>A0A659S9E4_SALET</name>
<dbReference type="EMBL" id="PYKK01001079">
    <property type="protein sequence ID" value="TGD35100.1"/>
    <property type="molecule type" value="Genomic_DNA"/>
</dbReference>
<organism evidence="2 3">
    <name type="scientific">Salmonella enterica subsp. enterica serovar Poona</name>
    <dbReference type="NCBI Taxonomy" id="436295"/>
    <lineage>
        <taxon>Bacteria</taxon>
        <taxon>Pseudomonadati</taxon>
        <taxon>Pseudomonadota</taxon>
        <taxon>Gammaproteobacteria</taxon>
        <taxon>Enterobacterales</taxon>
        <taxon>Enterobacteriaceae</taxon>
        <taxon>Salmonella</taxon>
    </lineage>
</organism>
<gene>
    <name evidence="2" type="ORF">C9F10_15395</name>
</gene>
<dbReference type="Pfam" id="PF06097">
    <property type="entry name" value="DUF945"/>
    <property type="match status" value="1"/>
</dbReference>
<evidence type="ECO:0000313" key="3">
    <source>
        <dbReference type="Proteomes" id="UP000297989"/>
    </source>
</evidence>
<evidence type="ECO:0008006" key="4">
    <source>
        <dbReference type="Google" id="ProtNLM"/>
    </source>
</evidence>
<evidence type="ECO:0000256" key="1">
    <source>
        <dbReference type="SAM" id="MobiDB-lite"/>
    </source>
</evidence>
<dbReference type="InterPro" id="IPR010352">
    <property type="entry name" value="DUF945"/>
</dbReference>
<feature type="non-terminal residue" evidence="2">
    <location>
        <position position="173"/>
    </location>
</feature>
<comment type="caution">
    <text evidence="2">The sequence shown here is derived from an EMBL/GenBank/DDBJ whole genome shotgun (WGS) entry which is preliminary data.</text>
</comment>
<protein>
    <recommendedName>
        <fullName evidence="4">DUF945 family protein</fullName>
    </recommendedName>
</protein>
<dbReference type="AlphaFoldDB" id="A0A659S9E4"/>
<sequence>MKKTLVAAGVVIALGIVWTGGAWYTGKKLENHLSEMVTQANEQLKRTAPEAGVELSYQNYQRGVFSSHLQLVVKPVAGADTTWLKPGQSIVLDESVSHGPFPLAQLKTLNLIPSMASVKTTLVNNDAAKPLFDIAKGDAPFVINTRIGYGGDTRSDISRKPFTSEEAGEKVAV</sequence>
<proteinExistence type="predicted"/>
<evidence type="ECO:0000313" key="2">
    <source>
        <dbReference type="EMBL" id="TGD35100.1"/>
    </source>
</evidence>
<accession>A0A659S9E4</accession>
<dbReference type="Proteomes" id="UP000297989">
    <property type="component" value="Unassembled WGS sequence"/>
</dbReference>
<feature type="region of interest" description="Disordered" evidence="1">
    <location>
        <begin position="154"/>
        <end position="173"/>
    </location>
</feature>
<reference evidence="2 3" key="1">
    <citation type="submission" date="2018-03" db="EMBL/GenBank/DDBJ databases">
        <title>Non-Typhoidal Salmonella genome sequencing and assembly.</title>
        <authorList>
            <person name="Matchawe C."/>
        </authorList>
    </citation>
    <scope>NUCLEOTIDE SEQUENCE [LARGE SCALE GENOMIC DNA]</scope>
    <source>
        <strain evidence="2 3">8EV</strain>
    </source>
</reference>